<dbReference type="Proteomes" id="UP000838748">
    <property type="component" value="Unassembled WGS sequence"/>
</dbReference>
<sequence length="279" mass="30537">MFSTMGMLPVSAGNSFLDGMFYDIGNLNFAEYSLLTTHINIEGSILVVKPEAPGMQVFKYNDIEEFRSVKGPKIEHFVIAGASSSDAGAASLGRTLANHVNEPVGVITSGMGLSELPVDALQSWFFFGGIERYVKEETLPSSVDAFWRRAKEEHEHSPETQILVELLNEEDRKIKTLLGHSKGCLSVVHALNNVKQTWDISKINVVTVGAVVPIPVGMINVTQCIGELDWFGGLSSDYSLPHTKIPNAWHHLNSQLPFSMNLANVLKDVLPASKLTSTL</sequence>
<keyword evidence="2" id="KW-1185">Reference proteome</keyword>
<proteinExistence type="predicted"/>
<gene>
    <name evidence="1" type="ORF">VMF7928_00982</name>
</gene>
<dbReference type="EMBL" id="CAKLDM010000001">
    <property type="protein sequence ID" value="CAH0537185.1"/>
    <property type="molecule type" value="Genomic_DNA"/>
</dbReference>
<evidence type="ECO:0008006" key="3">
    <source>
        <dbReference type="Google" id="ProtNLM"/>
    </source>
</evidence>
<dbReference type="RefSeq" id="WP_237360353.1">
    <property type="nucleotide sequence ID" value="NZ_CAKLDM010000001.1"/>
</dbReference>
<organism evidence="1 2">
    <name type="scientific">Vibrio marisflavi CECT 7928</name>
    <dbReference type="NCBI Taxonomy" id="634439"/>
    <lineage>
        <taxon>Bacteria</taxon>
        <taxon>Pseudomonadati</taxon>
        <taxon>Pseudomonadota</taxon>
        <taxon>Gammaproteobacteria</taxon>
        <taxon>Vibrionales</taxon>
        <taxon>Vibrionaceae</taxon>
        <taxon>Vibrio</taxon>
    </lineage>
</organism>
<protein>
    <recommendedName>
        <fullName evidence="3">Fungal lipase-like domain-containing protein</fullName>
    </recommendedName>
</protein>
<name>A0ABN8E1R1_9VIBR</name>
<accession>A0ABN8E1R1</accession>
<evidence type="ECO:0000313" key="2">
    <source>
        <dbReference type="Proteomes" id="UP000838748"/>
    </source>
</evidence>
<evidence type="ECO:0000313" key="1">
    <source>
        <dbReference type="EMBL" id="CAH0537185.1"/>
    </source>
</evidence>
<reference evidence="1" key="1">
    <citation type="submission" date="2021-11" db="EMBL/GenBank/DDBJ databases">
        <authorList>
            <person name="Rodrigo-Torres L."/>
            <person name="Arahal R. D."/>
            <person name="Lucena T."/>
        </authorList>
    </citation>
    <scope>NUCLEOTIDE SEQUENCE</scope>
    <source>
        <strain evidence="1">CECT 7928</strain>
    </source>
</reference>
<comment type="caution">
    <text evidence="1">The sequence shown here is derived from an EMBL/GenBank/DDBJ whole genome shotgun (WGS) entry which is preliminary data.</text>
</comment>